<gene>
    <name evidence="16" type="primary">mutY</name>
    <name evidence="16" type="ORF">Lmac_0098</name>
</gene>
<dbReference type="SMART" id="SM00478">
    <property type="entry name" value="ENDO3c"/>
    <property type="match status" value="1"/>
</dbReference>
<evidence type="ECO:0000256" key="14">
    <source>
        <dbReference type="RuleBase" id="RU365096"/>
    </source>
</evidence>
<keyword evidence="12" id="KW-0234">DNA repair</keyword>
<organism evidence="16 17">
    <name type="scientific">Legionella maceachernii</name>
    <dbReference type="NCBI Taxonomy" id="466"/>
    <lineage>
        <taxon>Bacteria</taxon>
        <taxon>Pseudomonadati</taxon>
        <taxon>Pseudomonadota</taxon>
        <taxon>Gammaproteobacteria</taxon>
        <taxon>Legionellales</taxon>
        <taxon>Legionellaceae</taxon>
        <taxon>Legionella</taxon>
    </lineage>
</organism>
<dbReference type="Proteomes" id="UP000054908">
    <property type="component" value="Unassembled WGS sequence"/>
</dbReference>
<dbReference type="GO" id="GO:0046872">
    <property type="term" value="F:metal ion binding"/>
    <property type="evidence" value="ECO:0007669"/>
    <property type="project" value="UniProtKB-UniRule"/>
</dbReference>
<dbReference type="NCBIfam" id="TIGR01084">
    <property type="entry name" value="mutY"/>
    <property type="match status" value="1"/>
</dbReference>
<dbReference type="PATRIC" id="fig|466.6.peg.101"/>
<keyword evidence="11" id="KW-0411">Iron-sulfur</keyword>
<dbReference type="InterPro" id="IPR011257">
    <property type="entry name" value="DNA_glycosylase"/>
</dbReference>
<dbReference type="EMBL" id="LNYL01000002">
    <property type="protein sequence ID" value="KTD31908.1"/>
    <property type="molecule type" value="Genomic_DNA"/>
</dbReference>
<evidence type="ECO:0000256" key="2">
    <source>
        <dbReference type="ARBA" id="ARBA00002933"/>
    </source>
</evidence>
<dbReference type="AlphaFoldDB" id="A0A0W0WHR6"/>
<evidence type="ECO:0000256" key="10">
    <source>
        <dbReference type="ARBA" id="ARBA00023004"/>
    </source>
</evidence>
<comment type="caution">
    <text evidence="16">The sequence shown here is derived from an EMBL/GenBank/DDBJ whole genome shotgun (WGS) entry which is preliminary data.</text>
</comment>
<dbReference type="GO" id="GO:0006284">
    <property type="term" value="P:base-excision repair"/>
    <property type="evidence" value="ECO:0007669"/>
    <property type="project" value="UniProtKB-UniRule"/>
</dbReference>
<dbReference type="CDD" id="cd00056">
    <property type="entry name" value="ENDO3c"/>
    <property type="match status" value="1"/>
</dbReference>
<dbReference type="SUPFAM" id="SSF55811">
    <property type="entry name" value="Nudix"/>
    <property type="match status" value="1"/>
</dbReference>
<keyword evidence="6" id="KW-0004">4Fe-4S</keyword>
<reference evidence="16 17" key="1">
    <citation type="submission" date="2015-11" db="EMBL/GenBank/DDBJ databases">
        <title>Genomic analysis of 38 Legionella species identifies large and diverse effector repertoires.</title>
        <authorList>
            <person name="Burstein D."/>
            <person name="Amaro F."/>
            <person name="Zusman T."/>
            <person name="Lifshitz Z."/>
            <person name="Cohen O."/>
            <person name="Gilbert J.A."/>
            <person name="Pupko T."/>
            <person name="Shuman H.A."/>
            <person name="Segal G."/>
        </authorList>
    </citation>
    <scope>NUCLEOTIDE SEQUENCE [LARGE SCALE GENOMIC DNA]</scope>
    <source>
        <strain evidence="16 17">PX-1-G2-E2</strain>
    </source>
</reference>
<evidence type="ECO:0000256" key="6">
    <source>
        <dbReference type="ARBA" id="ARBA00022485"/>
    </source>
</evidence>
<dbReference type="Gene3D" id="3.90.79.10">
    <property type="entry name" value="Nucleoside Triphosphate Pyrophosphohydrolase"/>
    <property type="match status" value="1"/>
</dbReference>
<dbReference type="Pfam" id="PF00730">
    <property type="entry name" value="HhH-GPD"/>
    <property type="match status" value="1"/>
</dbReference>
<evidence type="ECO:0000256" key="11">
    <source>
        <dbReference type="ARBA" id="ARBA00023014"/>
    </source>
</evidence>
<dbReference type="PANTHER" id="PTHR42944:SF1">
    <property type="entry name" value="ADENINE DNA GLYCOSYLASE"/>
    <property type="match status" value="1"/>
</dbReference>
<dbReference type="Pfam" id="PF14815">
    <property type="entry name" value="NUDIX_4"/>
    <property type="match status" value="1"/>
</dbReference>
<evidence type="ECO:0000256" key="4">
    <source>
        <dbReference type="ARBA" id="ARBA00012045"/>
    </source>
</evidence>
<evidence type="ECO:0000256" key="7">
    <source>
        <dbReference type="ARBA" id="ARBA00022723"/>
    </source>
</evidence>
<dbReference type="InterPro" id="IPR015797">
    <property type="entry name" value="NUDIX_hydrolase-like_dom_sf"/>
</dbReference>
<dbReference type="InterPro" id="IPR005760">
    <property type="entry name" value="A/G_AdeGlyc_MutY"/>
</dbReference>
<dbReference type="GO" id="GO:0006298">
    <property type="term" value="P:mismatch repair"/>
    <property type="evidence" value="ECO:0007669"/>
    <property type="project" value="TreeGrafter"/>
</dbReference>
<keyword evidence="8 14" id="KW-0227">DNA damage</keyword>
<evidence type="ECO:0000256" key="12">
    <source>
        <dbReference type="ARBA" id="ARBA00023204"/>
    </source>
</evidence>
<dbReference type="OrthoDB" id="9802365at2"/>
<keyword evidence="17" id="KW-1185">Reference proteome</keyword>
<evidence type="ECO:0000256" key="5">
    <source>
        <dbReference type="ARBA" id="ARBA00022023"/>
    </source>
</evidence>
<protein>
    <recommendedName>
        <fullName evidence="5 14">Adenine DNA glycosylase</fullName>
        <ecNumber evidence="4 14">3.2.2.31</ecNumber>
    </recommendedName>
</protein>
<dbReference type="InterPro" id="IPR044298">
    <property type="entry name" value="MIG/MutY"/>
</dbReference>
<keyword evidence="10 14" id="KW-0408">Iron</keyword>
<comment type="catalytic activity">
    <reaction evidence="1 14">
        <text>Hydrolyzes free adenine bases from 7,8-dihydro-8-oxoguanine:adenine mismatched double-stranded DNA, leaving an apurinic site.</text>
        <dbReference type="EC" id="3.2.2.31"/>
    </reaction>
</comment>
<dbReference type="GO" id="GO:0034039">
    <property type="term" value="F:8-oxo-7,8-dihydroguanine DNA N-glycosylase activity"/>
    <property type="evidence" value="ECO:0007669"/>
    <property type="project" value="TreeGrafter"/>
</dbReference>
<evidence type="ECO:0000313" key="16">
    <source>
        <dbReference type="EMBL" id="KTD31908.1"/>
    </source>
</evidence>
<keyword evidence="7" id="KW-0479">Metal-binding</keyword>
<name>A0A0W0WHR6_9GAMM</name>
<dbReference type="Gene3D" id="1.10.1670.10">
    <property type="entry name" value="Helix-hairpin-Helix base-excision DNA repair enzymes (C-terminal)"/>
    <property type="match status" value="1"/>
</dbReference>
<comment type="cofactor">
    <cofactor evidence="14">
        <name>[4Fe-4S] cluster</name>
        <dbReference type="ChEBI" id="CHEBI:49883"/>
    </cofactor>
    <text evidence="14">Binds 1 [4Fe-4S] cluster.</text>
</comment>
<dbReference type="GO" id="GO:0032357">
    <property type="term" value="F:oxidized purine DNA binding"/>
    <property type="evidence" value="ECO:0007669"/>
    <property type="project" value="TreeGrafter"/>
</dbReference>
<keyword evidence="13 14" id="KW-0326">Glycosidase</keyword>
<dbReference type="PANTHER" id="PTHR42944">
    <property type="entry name" value="ADENINE DNA GLYCOSYLASE"/>
    <property type="match status" value="1"/>
</dbReference>
<feature type="domain" description="HhH-GPD" evidence="15">
    <location>
        <begin position="39"/>
        <end position="190"/>
    </location>
</feature>
<dbReference type="RefSeq" id="WP_058450938.1">
    <property type="nucleotide sequence ID" value="NZ_CAAAIB010000022.1"/>
</dbReference>
<evidence type="ECO:0000256" key="13">
    <source>
        <dbReference type="ARBA" id="ARBA00023295"/>
    </source>
</evidence>
<dbReference type="InterPro" id="IPR029119">
    <property type="entry name" value="MutY_C"/>
</dbReference>
<dbReference type="SUPFAM" id="SSF48150">
    <property type="entry name" value="DNA-glycosylase"/>
    <property type="match status" value="1"/>
</dbReference>
<dbReference type="STRING" id="466.Lmac_0098"/>
<evidence type="ECO:0000256" key="9">
    <source>
        <dbReference type="ARBA" id="ARBA00022801"/>
    </source>
</evidence>
<proteinExistence type="inferred from homology"/>
<dbReference type="GO" id="GO:0000701">
    <property type="term" value="F:purine-specific mismatch base pair DNA N-glycosylase activity"/>
    <property type="evidence" value="ECO:0007669"/>
    <property type="project" value="UniProtKB-EC"/>
</dbReference>
<dbReference type="FunFam" id="1.10.340.30:FF:000002">
    <property type="entry name" value="Adenine DNA glycosylase"/>
    <property type="match status" value="1"/>
</dbReference>
<evidence type="ECO:0000259" key="15">
    <source>
        <dbReference type="SMART" id="SM00478"/>
    </source>
</evidence>
<comment type="similarity">
    <text evidence="3 14">Belongs to the Nth/MutY family.</text>
</comment>
<dbReference type="Gene3D" id="1.10.340.30">
    <property type="entry name" value="Hypothetical protein, domain 2"/>
    <property type="match status" value="1"/>
</dbReference>
<dbReference type="InterPro" id="IPR023170">
    <property type="entry name" value="HhH_base_excis_C"/>
</dbReference>
<accession>A0A0W0WHR6</accession>
<keyword evidence="9" id="KW-0378">Hydrolase</keyword>
<dbReference type="InterPro" id="IPR003265">
    <property type="entry name" value="HhH-GPD_domain"/>
</dbReference>
<evidence type="ECO:0000256" key="1">
    <source>
        <dbReference type="ARBA" id="ARBA00000843"/>
    </source>
</evidence>
<sequence>MIQEQFTIPLLHWFDRHGRRDLPWQHPRTAYRVWISEIMLQQTQVKTVIPYFTRFIDHFPDIWQLAHADEDQILALWSGLGYYSRARNIHKTAKIICEQYKGEFPADWLTLQTLPGIGPSTAAAITSQAFAQATPILDGNVKRVLCRYFLVDGWPEQSTVKQKLWQLASQCMPTQRCADYTQAIMDLGAICCTSRNPNCTDCPLHKTCLANIQDKASLYPHKKIKKALPVKCQQFLLLYNDKKEIYLEKRPPTGIWGGLWCMPAIDLDCCPREYIESSYAMTSVSVKELLNMRHTFSHFHLEIKALALQTVGNLIAPSPSTFSGLASGANDVEGSLNSAGKRQEVEVKEAAGKWFKPADVCKLGLAKPVSRILNYFLSEGSLF</sequence>
<dbReference type="EC" id="3.2.2.31" evidence="4 14"/>
<evidence type="ECO:0000256" key="8">
    <source>
        <dbReference type="ARBA" id="ARBA00022763"/>
    </source>
</evidence>
<evidence type="ECO:0000313" key="17">
    <source>
        <dbReference type="Proteomes" id="UP000054908"/>
    </source>
</evidence>
<comment type="function">
    <text evidence="2">Adenine glycosylase active on G-A mispairs. MutY also corrects error-prone DNA synthesis past GO lesions which are due to the oxidatively damaged form of guanine: 7,8-dihydro-8-oxoguanine (8-oxo-dGTP).</text>
</comment>
<dbReference type="GO" id="GO:0035485">
    <property type="term" value="F:adenine/guanine mispair binding"/>
    <property type="evidence" value="ECO:0007669"/>
    <property type="project" value="TreeGrafter"/>
</dbReference>
<dbReference type="GO" id="GO:0051539">
    <property type="term" value="F:4 iron, 4 sulfur cluster binding"/>
    <property type="evidence" value="ECO:0007669"/>
    <property type="project" value="UniProtKB-UniRule"/>
</dbReference>
<dbReference type="CDD" id="cd03431">
    <property type="entry name" value="NUDIX_DNA_Glycosylase_C-MutY"/>
    <property type="match status" value="1"/>
</dbReference>
<evidence type="ECO:0000256" key="3">
    <source>
        <dbReference type="ARBA" id="ARBA00008343"/>
    </source>
</evidence>